<feature type="transmembrane region" description="Helical" evidence="3">
    <location>
        <begin position="631"/>
        <end position="654"/>
    </location>
</feature>
<evidence type="ECO:0000256" key="1">
    <source>
        <dbReference type="ARBA" id="ARBA00004651"/>
    </source>
</evidence>
<comment type="caution">
    <text evidence="5">The sequence shown here is derived from an EMBL/GenBank/DDBJ whole genome shotgun (WGS) entry which is preliminary data.</text>
</comment>
<proteinExistence type="predicted"/>
<feature type="transmembrane region" description="Helical" evidence="3">
    <location>
        <begin position="320"/>
        <end position="339"/>
    </location>
</feature>
<evidence type="ECO:0000256" key="2">
    <source>
        <dbReference type="RuleBase" id="RU000320"/>
    </source>
</evidence>
<feature type="transmembrane region" description="Helical" evidence="3">
    <location>
        <begin position="390"/>
        <end position="412"/>
    </location>
</feature>
<feature type="transmembrane region" description="Helical" evidence="3">
    <location>
        <begin position="93"/>
        <end position="113"/>
    </location>
</feature>
<dbReference type="Pfam" id="PF00361">
    <property type="entry name" value="Proton_antipo_M"/>
    <property type="match status" value="1"/>
</dbReference>
<dbReference type="InterPro" id="IPR003918">
    <property type="entry name" value="NADH_UbQ_OxRdtase"/>
</dbReference>
<gene>
    <name evidence="5" type="ORF">ACFP56_20085</name>
</gene>
<organism evidence="5 6">
    <name type="scientific">Paenibacillus septentrionalis</name>
    <dbReference type="NCBI Taxonomy" id="429342"/>
    <lineage>
        <taxon>Bacteria</taxon>
        <taxon>Bacillati</taxon>
        <taxon>Bacillota</taxon>
        <taxon>Bacilli</taxon>
        <taxon>Bacillales</taxon>
        <taxon>Paenibacillaceae</taxon>
        <taxon>Paenibacillus</taxon>
    </lineage>
</organism>
<feature type="transmembrane region" description="Helical" evidence="3">
    <location>
        <begin position="559"/>
        <end position="580"/>
    </location>
</feature>
<feature type="transmembrane region" description="Helical" evidence="3">
    <location>
        <begin position="345"/>
        <end position="369"/>
    </location>
</feature>
<dbReference type="RefSeq" id="WP_379237982.1">
    <property type="nucleotide sequence ID" value="NZ_JBHSTE010000008.1"/>
</dbReference>
<feature type="transmembrane region" description="Helical" evidence="3">
    <location>
        <begin position="291"/>
        <end position="313"/>
    </location>
</feature>
<evidence type="ECO:0000313" key="6">
    <source>
        <dbReference type="Proteomes" id="UP001596233"/>
    </source>
</evidence>
<dbReference type="PANTHER" id="PTHR43507:SF1">
    <property type="entry name" value="NADH-UBIQUINONE OXIDOREDUCTASE CHAIN 4"/>
    <property type="match status" value="1"/>
</dbReference>
<feature type="transmembrane region" description="Helical" evidence="3">
    <location>
        <begin position="666"/>
        <end position="688"/>
    </location>
</feature>
<feature type="transmembrane region" description="Helical" evidence="3">
    <location>
        <begin position="709"/>
        <end position="727"/>
    </location>
</feature>
<sequence length="728" mass="81962">MVWIKGGITLDNLLLQLLLVAPIVSAGVLALCYRANLLVFRRIALTGAGVPLLLLLAFVYQAAQHGSLVDFYVTYDSRVSIFSFSYGMDSVSLWLSLISSLVLLAALMAAVYIKKRHKPFYLLLLLVQAVLLHIYASRDGLLLCAAILLLAFLFLLLIGIWGEEGAVRTARRLFYWQLAGVFFISMSCILLLSINMSYLQSSHVQLGQLPLHDLQLYITNAAEQDQRVLAFIMLLLGLTCFIPVIGLHRPFLAVYRHSHYVVSMLYSTTMGSLGIYVFYQLGLAYFTDLIYAIREPIIWIMGIQLLIAGISLWRQHELKGWLAYSVWGQYSFFIVLLLSKSELGLTMLWLQVLSFQLLAALLCILLAALHERTQESRLDKLNGSFKKIPYATGLFTVAVLGWIGLPGLSHFLGSYHTLLFSFSVNRWITVLIVLGLISIVAYNLRLLIQMQHGQADLRITNVADLRFIEAIPAILLLTMVVVLGCYPIIAVDVMGTELHQLHRFWEHIGSVATMDSVNYLAIFDMNSEVWNLPVIACVVMSLAIWLVNHKQTSVYRMLMWQAVYHTLTLVVVVSSTEALAAELPLQRTVFIAIWYGLMLLGSYSMFKAVLDPLHKNINALTGLYHRKPRQAIMLLLFMLALMSAPLSAGFSYQLSMIELWSFEGQYGLILLWLVAHALMATIPLEYIIQMYMTKETMHEASASKHAPKAWVYIGCSCLALLLALTLWM</sequence>
<accession>A0ABW1VAZ3</accession>
<dbReference type="PANTHER" id="PTHR43507">
    <property type="entry name" value="NADH-UBIQUINONE OXIDOREDUCTASE CHAIN 4"/>
    <property type="match status" value="1"/>
</dbReference>
<keyword evidence="3" id="KW-0472">Membrane</keyword>
<feature type="transmembrane region" description="Helical" evidence="3">
    <location>
        <begin position="592"/>
        <end position="610"/>
    </location>
</feature>
<feature type="transmembrane region" description="Helical" evidence="3">
    <location>
        <begin position="173"/>
        <end position="194"/>
    </location>
</feature>
<name>A0ABW1VAZ3_9BACL</name>
<dbReference type="EMBL" id="JBHSTE010000008">
    <property type="protein sequence ID" value="MFC6334937.1"/>
    <property type="molecule type" value="Genomic_DNA"/>
</dbReference>
<evidence type="ECO:0000259" key="4">
    <source>
        <dbReference type="Pfam" id="PF00361"/>
    </source>
</evidence>
<evidence type="ECO:0000313" key="5">
    <source>
        <dbReference type="EMBL" id="MFC6334937.1"/>
    </source>
</evidence>
<feature type="transmembrane region" description="Helical" evidence="3">
    <location>
        <begin position="120"/>
        <end position="136"/>
    </location>
</feature>
<protein>
    <submittedName>
        <fullName evidence="5">Proton-conducting transporter membrane subunit</fullName>
    </submittedName>
</protein>
<feature type="transmembrane region" description="Helical" evidence="3">
    <location>
        <begin position="260"/>
        <end position="279"/>
    </location>
</feature>
<feature type="transmembrane region" description="Helical" evidence="3">
    <location>
        <begin position="424"/>
        <end position="444"/>
    </location>
</feature>
<keyword evidence="3" id="KW-1133">Transmembrane helix</keyword>
<feature type="transmembrane region" description="Helical" evidence="3">
    <location>
        <begin position="13"/>
        <end position="31"/>
    </location>
</feature>
<evidence type="ECO:0000256" key="3">
    <source>
        <dbReference type="SAM" id="Phobius"/>
    </source>
</evidence>
<feature type="transmembrane region" description="Helical" evidence="3">
    <location>
        <begin position="529"/>
        <end position="547"/>
    </location>
</feature>
<keyword evidence="6" id="KW-1185">Reference proteome</keyword>
<feature type="domain" description="NADH:quinone oxidoreductase/Mrp antiporter transmembrane" evidence="4">
    <location>
        <begin position="153"/>
        <end position="434"/>
    </location>
</feature>
<reference evidence="6" key="1">
    <citation type="journal article" date="2019" name="Int. J. Syst. Evol. Microbiol.">
        <title>The Global Catalogue of Microorganisms (GCM) 10K type strain sequencing project: providing services to taxonomists for standard genome sequencing and annotation.</title>
        <authorList>
            <consortium name="The Broad Institute Genomics Platform"/>
            <consortium name="The Broad Institute Genome Sequencing Center for Infectious Disease"/>
            <person name="Wu L."/>
            <person name="Ma J."/>
        </authorList>
    </citation>
    <scope>NUCLEOTIDE SEQUENCE [LARGE SCALE GENOMIC DNA]</scope>
    <source>
        <strain evidence="6">PCU 280</strain>
    </source>
</reference>
<feature type="transmembrane region" description="Helical" evidence="3">
    <location>
        <begin position="228"/>
        <end position="248"/>
    </location>
</feature>
<feature type="transmembrane region" description="Helical" evidence="3">
    <location>
        <begin position="142"/>
        <end position="161"/>
    </location>
</feature>
<dbReference type="InterPro" id="IPR001750">
    <property type="entry name" value="ND/Mrp_TM"/>
</dbReference>
<feature type="transmembrane region" description="Helical" evidence="3">
    <location>
        <begin position="465"/>
        <end position="489"/>
    </location>
</feature>
<dbReference type="Proteomes" id="UP001596233">
    <property type="component" value="Unassembled WGS sequence"/>
</dbReference>
<keyword evidence="2 3" id="KW-0812">Transmembrane</keyword>
<feature type="transmembrane region" description="Helical" evidence="3">
    <location>
        <begin position="43"/>
        <end position="63"/>
    </location>
</feature>
<comment type="subcellular location">
    <subcellularLocation>
        <location evidence="1">Cell membrane</location>
        <topology evidence="1">Multi-pass membrane protein</topology>
    </subcellularLocation>
    <subcellularLocation>
        <location evidence="2">Membrane</location>
        <topology evidence="2">Multi-pass membrane protein</topology>
    </subcellularLocation>
</comment>